<evidence type="ECO:0000256" key="2">
    <source>
        <dbReference type="ARBA" id="ARBA00022692"/>
    </source>
</evidence>
<dbReference type="InterPro" id="IPR007318">
    <property type="entry name" value="Phopholipid_MeTrfase"/>
</dbReference>
<dbReference type="OrthoDB" id="9789029at2"/>
<dbReference type="Pfam" id="PF04191">
    <property type="entry name" value="PEMT"/>
    <property type="match status" value="1"/>
</dbReference>
<gene>
    <name evidence="6" type="ORF">ETX26_10955</name>
</gene>
<dbReference type="EMBL" id="SDPV01000002">
    <property type="protein sequence ID" value="RXZ64406.1"/>
    <property type="molecule type" value="Genomic_DNA"/>
</dbReference>
<feature type="transmembrane region" description="Helical" evidence="5">
    <location>
        <begin position="38"/>
        <end position="56"/>
    </location>
</feature>
<dbReference type="Proteomes" id="UP000293623">
    <property type="component" value="Unassembled WGS sequence"/>
</dbReference>
<keyword evidence="6" id="KW-0489">Methyltransferase</keyword>
<dbReference type="GO" id="GO:0012505">
    <property type="term" value="C:endomembrane system"/>
    <property type="evidence" value="ECO:0007669"/>
    <property type="project" value="UniProtKB-SubCell"/>
</dbReference>
<reference evidence="6 7" key="1">
    <citation type="submission" date="2019-01" db="EMBL/GenBank/DDBJ databases">
        <title>Altererythrobacter rhizovicinus sp. nov., isolated from the rhizosphere soil of Haloxylon ammodendron.</title>
        <authorList>
            <person name="Li H.-P."/>
            <person name="Gou J.-Y."/>
            <person name="Yao D."/>
            <person name="Han Q.-Q."/>
            <person name="Shao K.-Z."/>
            <person name="Zhao Q."/>
            <person name="Zhang J.-L."/>
        </authorList>
    </citation>
    <scope>NUCLEOTIDE SEQUENCE [LARGE SCALE GENOMIC DNA]</scope>
    <source>
        <strain evidence="6 7">AY-3R</strain>
    </source>
</reference>
<feature type="transmembrane region" description="Helical" evidence="5">
    <location>
        <begin position="89"/>
        <end position="121"/>
    </location>
</feature>
<organism evidence="6 7">
    <name type="scientific">Pelagerythrobacter rhizovicinus</name>
    <dbReference type="NCBI Taxonomy" id="2268576"/>
    <lineage>
        <taxon>Bacteria</taxon>
        <taxon>Pseudomonadati</taxon>
        <taxon>Pseudomonadota</taxon>
        <taxon>Alphaproteobacteria</taxon>
        <taxon>Sphingomonadales</taxon>
        <taxon>Erythrobacteraceae</taxon>
        <taxon>Pelagerythrobacter</taxon>
    </lineage>
</organism>
<comment type="subcellular location">
    <subcellularLocation>
        <location evidence="1">Endomembrane system</location>
        <topology evidence="1">Multi-pass membrane protein</topology>
    </subcellularLocation>
</comment>
<evidence type="ECO:0000313" key="7">
    <source>
        <dbReference type="Proteomes" id="UP000293623"/>
    </source>
</evidence>
<keyword evidence="6" id="KW-0808">Transferase</keyword>
<dbReference type="PANTHER" id="PTHR12714:SF24">
    <property type="entry name" value="SLR1182 PROTEIN"/>
    <property type="match status" value="1"/>
</dbReference>
<keyword evidence="2 5" id="KW-0812">Transmembrane</keyword>
<dbReference type="RefSeq" id="WP_129524716.1">
    <property type="nucleotide sequence ID" value="NZ_SDPV01000002.1"/>
</dbReference>
<evidence type="ECO:0000256" key="1">
    <source>
        <dbReference type="ARBA" id="ARBA00004127"/>
    </source>
</evidence>
<keyword evidence="3 5" id="KW-1133">Transmembrane helix</keyword>
<dbReference type="PANTHER" id="PTHR12714">
    <property type="entry name" value="PROTEIN-S ISOPRENYLCYSTEINE O-METHYLTRANSFERASE"/>
    <property type="match status" value="1"/>
</dbReference>
<evidence type="ECO:0000313" key="6">
    <source>
        <dbReference type="EMBL" id="RXZ64406.1"/>
    </source>
</evidence>
<sequence>MNRLIPPVLFLMLLIPLALLWAYHPEDLAMRYDRQMPWDIPLILGAAILIWARVHFRSRQAEIHTFKTPRHLVTDGPFRFSRNPMYLGFLLLLVAAAFFVNVWCAVLAPAIFLAAAAFWYIPHEEAALRATLGEDYEAYSRRVRRWI</sequence>
<keyword evidence="4 5" id="KW-0472">Membrane</keyword>
<comment type="caution">
    <text evidence="6">The sequence shown here is derived from an EMBL/GenBank/DDBJ whole genome shotgun (WGS) entry which is preliminary data.</text>
</comment>
<dbReference type="Gene3D" id="1.20.120.1630">
    <property type="match status" value="1"/>
</dbReference>
<name>A0A4V1QVZ8_9SPHN</name>
<evidence type="ECO:0000256" key="5">
    <source>
        <dbReference type="SAM" id="Phobius"/>
    </source>
</evidence>
<evidence type="ECO:0000256" key="3">
    <source>
        <dbReference type="ARBA" id="ARBA00022989"/>
    </source>
</evidence>
<dbReference type="GO" id="GO:0032259">
    <property type="term" value="P:methylation"/>
    <property type="evidence" value="ECO:0007669"/>
    <property type="project" value="UniProtKB-KW"/>
</dbReference>
<protein>
    <submittedName>
        <fullName evidence="6">Isoprenylcysteine carboxylmethyltransferase family protein</fullName>
    </submittedName>
</protein>
<dbReference type="GO" id="GO:0008168">
    <property type="term" value="F:methyltransferase activity"/>
    <property type="evidence" value="ECO:0007669"/>
    <property type="project" value="UniProtKB-KW"/>
</dbReference>
<accession>A0A4V1QVZ8</accession>
<proteinExistence type="predicted"/>
<dbReference type="AlphaFoldDB" id="A0A4V1QVZ8"/>
<keyword evidence="7" id="KW-1185">Reference proteome</keyword>
<evidence type="ECO:0000256" key="4">
    <source>
        <dbReference type="ARBA" id="ARBA00023136"/>
    </source>
</evidence>